<dbReference type="InterPro" id="IPR042070">
    <property type="entry name" value="PucR_C-HTH_sf"/>
</dbReference>
<feature type="domain" description="CdaR GGDEF-like" evidence="4">
    <location>
        <begin position="187"/>
        <end position="288"/>
    </location>
</feature>
<dbReference type="GO" id="GO:0003677">
    <property type="term" value="F:DNA binding"/>
    <property type="evidence" value="ECO:0007669"/>
    <property type="project" value="UniProtKB-KW"/>
</dbReference>
<keyword evidence="5" id="KW-0238">DNA-binding</keyword>
<name>A0A1H3PA00_9PSEU</name>
<dbReference type="Proteomes" id="UP000199515">
    <property type="component" value="Unassembled WGS sequence"/>
</dbReference>
<dbReference type="PANTHER" id="PTHR33744">
    <property type="entry name" value="CARBOHYDRATE DIACID REGULATOR"/>
    <property type="match status" value="1"/>
</dbReference>
<evidence type="ECO:0000313" key="6">
    <source>
        <dbReference type="Proteomes" id="UP000199515"/>
    </source>
</evidence>
<evidence type="ECO:0000259" key="2">
    <source>
        <dbReference type="Pfam" id="PF13556"/>
    </source>
</evidence>
<dbReference type="InterPro" id="IPR041522">
    <property type="entry name" value="CdaR_GGDEF"/>
</dbReference>
<dbReference type="AlphaFoldDB" id="A0A1H3PA00"/>
<keyword evidence="6" id="KW-1185">Reference proteome</keyword>
<accession>A0A1H3PA00</accession>
<dbReference type="InterPro" id="IPR025736">
    <property type="entry name" value="PucR_C-HTH_dom"/>
</dbReference>
<dbReference type="Pfam" id="PF17853">
    <property type="entry name" value="GGDEF_2"/>
    <property type="match status" value="1"/>
</dbReference>
<dbReference type="InterPro" id="IPR051448">
    <property type="entry name" value="CdaR-like_regulators"/>
</dbReference>
<dbReference type="InterPro" id="IPR025751">
    <property type="entry name" value="RsbRD_N_dom"/>
</dbReference>
<protein>
    <submittedName>
        <fullName evidence="5">DNA-binding transcriptional regulator, PucR family</fullName>
    </submittedName>
</protein>
<dbReference type="Pfam" id="PF14361">
    <property type="entry name" value="RsbRD_N"/>
    <property type="match status" value="1"/>
</dbReference>
<comment type="similarity">
    <text evidence="1">Belongs to the CdaR family.</text>
</comment>
<reference evidence="5 6" key="1">
    <citation type="submission" date="2016-10" db="EMBL/GenBank/DDBJ databases">
        <authorList>
            <person name="de Groot N.N."/>
        </authorList>
    </citation>
    <scope>NUCLEOTIDE SEQUENCE [LARGE SCALE GENOMIC DNA]</scope>
    <source>
        <strain evidence="5 6">CPCC 202699</strain>
    </source>
</reference>
<feature type="domain" description="RsbT co-antagonist protein RsbRD N-terminal" evidence="3">
    <location>
        <begin position="20"/>
        <end position="165"/>
    </location>
</feature>
<dbReference type="OrthoDB" id="3663486at2"/>
<evidence type="ECO:0000259" key="3">
    <source>
        <dbReference type="Pfam" id="PF14361"/>
    </source>
</evidence>
<gene>
    <name evidence="5" type="ORF">SAMN05421504_10899</name>
</gene>
<dbReference type="RefSeq" id="WP_091295367.1">
    <property type="nucleotide sequence ID" value="NZ_FNON01000008.1"/>
</dbReference>
<dbReference type="Pfam" id="PF13556">
    <property type="entry name" value="HTH_30"/>
    <property type="match status" value="1"/>
</dbReference>
<evidence type="ECO:0000259" key="4">
    <source>
        <dbReference type="Pfam" id="PF17853"/>
    </source>
</evidence>
<evidence type="ECO:0000256" key="1">
    <source>
        <dbReference type="ARBA" id="ARBA00006754"/>
    </source>
</evidence>
<feature type="domain" description="PucR C-terminal helix-turn-helix" evidence="2">
    <location>
        <begin position="341"/>
        <end position="394"/>
    </location>
</feature>
<dbReference type="Gene3D" id="1.10.10.2840">
    <property type="entry name" value="PucR C-terminal helix-turn-helix domain"/>
    <property type="match status" value="1"/>
</dbReference>
<organism evidence="5 6">
    <name type="scientific">Amycolatopsis xylanica</name>
    <dbReference type="NCBI Taxonomy" id="589385"/>
    <lineage>
        <taxon>Bacteria</taxon>
        <taxon>Bacillati</taxon>
        <taxon>Actinomycetota</taxon>
        <taxon>Actinomycetes</taxon>
        <taxon>Pseudonocardiales</taxon>
        <taxon>Pseudonocardiaceae</taxon>
        <taxon>Amycolatopsis</taxon>
    </lineage>
</organism>
<dbReference type="STRING" id="589385.SAMN05421504_10899"/>
<sequence length="413" mass="45247">MSVPREPSVTAKAANRIDLDAIVTSVHDAIATRVFPAEAAETGFDQVLRRCVGTNIGSLVDIATGRKTVEDTEFAPILTFAGLTAELGIPFSSLERAYWVGLEQFWQQWLALAFLASDSGDRSMNGVFGNPTHAVFAYFTQAVDLIGDQYKTVTDQLASTGEDRRRALVEEILDGGKLEYGQFLDDELGYRLRACHVALLLESGDRHEVVRVVATLRQQTGAWGSLMVQRGASSWAVWLGYARRQDTKALTRIKQAVSLLGMPMAMGGPSNGIDGLRRSHEEATRAAALRTTLAYPGDCLWYRDVRLEALLLEDKRAAHRFIAEELGELAEDTERADRIRETLLMSLSAGSQAKAAAELGVHENTVRMRLRGATELLGEALTERRTELLVALRLRRALGGPERTGDSSMEAAG</sequence>
<evidence type="ECO:0000313" key="5">
    <source>
        <dbReference type="EMBL" id="SDY97911.1"/>
    </source>
</evidence>
<proteinExistence type="inferred from homology"/>
<dbReference type="PANTHER" id="PTHR33744:SF1">
    <property type="entry name" value="DNA-BINDING TRANSCRIPTIONAL ACTIVATOR ADER"/>
    <property type="match status" value="1"/>
</dbReference>
<dbReference type="EMBL" id="FNON01000008">
    <property type="protein sequence ID" value="SDY97911.1"/>
    <property type="molecule type" value="Genomic_DNA"/>
</dbReference>